<dbReference type="SUPFAM" id="SSF141868">
    <property type="entry name" value="EAL domain-like"/>
    <property type="match status" value="1"/>
</dbReference>
<protein>
    <recommendedName>
        <fullName evidence="1">EAL domain-containing protein</fullName>
    </recommendedName>
</protein>
<proteinExistence type="predicted"/>
<sequence length="546" mass="61572">MFEPRLVLKAEQELNSAKKSVQKRAKRLLFMTTCSEGHSASYELLQHAQTTAEISYWQPGNALQANAHWFCVVIQLSQLAPELINQYVAIASQWPVVIISNDVKAKDFQQLQDTSVDFEWINEYALDIDTLNRAIDIAVLKYRLSHVAKTEAGLENKSSTLAGEQILDRQQFFQQAGSLIESQTQYFQLLQCRWLKTKTAELSWQDSELLRIRFERFLAQYVMAGTLLGRLMDEQTGLLSINSQPMDEQDLNNFHQLCQDEFSDIKLMVYTSSATQVSNAEGLSLAMQQAVQEIARDKLVQEAKLEWQSYQQANIGLMSGMHLALQRQEFVLHYQPQLHVESGEWIGAEALIRWQHPSFGLLPPSAFIKEAETTGLIKVLGRWALHEAIRAWQTIKIDTGRTICMAVNVSFPQVADADFADEVLQILAENEMPHEFLELELTETTVIKDEQITVDNLNQLLNAGIKISLDDFGTGFSSLSHLSDLPITGIKLDRAFVSPLADEGAQAHIAAAMINLAKQLNLETTAEGVEDKRCMDKIKQLGCDRV</sequence>
<evidence type="ECO:0000313" key="2">
    <source>
        <dbReference type="EMBL" id="OUS34079.1"/>
    </source>
</evidence>
<dbReference type="Proteomes" id="UP000227088">
    <property type="component" value="Unassembled WGS sequence"/>
</dbReference>
<dbReference type="EMBL" id="MABE01000727">
    <property type="protein sequence ID" value="OUS34079.1"/>
    <property type="molecule type" value="Genomic_DNA"/>
</dbReference>
<dbReference type="AlphaFoldDB" id="A0A1Y5HA40"/>
<dbReference type="PANTHER" id="PTHR33121">
    <property type="entry name" value="CYCLIC DI-GMP PHOSPHODIESTERASE PDEF"/>
    <property type="match status" value="1"/>
</dbReference>
<dbReference type="Pfam" id="PF00563">
    <property type="entry name" value="EAL"/>
    <property type="match status" value="1"/>
</dbReference>
<dbReference type="PROSITE" id="PS50883">
    <property type="entry name" value="EAL"/>
    <property type="match status" value="1"/>
</dbReference>
<dbReference type="SMART" id="SM00052">
    <property type="entry name" value="EAL"/>
    <property type="match status" value="1"/>
</dbReference>
<reference evidence="3" key="1">
    <citation type="journal article" date="2017" name="Proc. Natl. Acad. Sci. U.S.A.">
        <title>Simulation of Deepwater Horizon oil plume reveals substrate specialization within a complex community of hydrocarbon degraders.</title>
        <authorList>
            <person name="Hu P."/>
            <person name="Dubinsky E.A."/>
            <person name="Probst A.J."/>
            <person name="Wang J."/>
            <person name="Sieber C.M.K."/>
            <person name="Tom L.M."/>
            <person name="Gardinali P."/>
            <person name="Banfield J.F."/>
            <person name="Atlas R.M."/>
            <person name="Andersen G.L."/>
        </authorList>
    </citation>
    <scope>NUCLEOTIDE SEQUENCE [LARGE SCALE GENOMIC DNA]</scope>
</reference>
<organism evidence="2 3">
    <name type="scientific">Oleispira antarctica</name>
    <dbReference type="NCBI Taxonomy" id="188908"/>
    <lineage>
        <taxon>Bacteria</taxon>
        <taxon>Pseudomonadati</taxon>
        <taxon>Pseudomonadota</taxon>
        <taxon>Gammaproteobacteria</taxon>
        <taxon>Oceanospirillales</taxon>
        <taxon>Oceanospirillaceae</taxon>
        <taxon>Oleispira</taxon>
    </lineage>
</organism>
<feature type="non-terminal residue" evidence="2">
    <location>
        <position position="546"/>
    </location>
</feature>
<name>A0A1Y5HA40_OLEAN</name>
<dbReference type="InterPro" id="IPR001633">
    <property type="entry name" value="EAL_dom"/>
</dbReference>
<dbReference type="GO" id="GO:0071111">
    <property type="term" value="F:cyclic-guanylate-specific phosphodiesterase activity"/>
    <property type="evidence" value="ECO:0007669"/>
    <property type="project" value="InterPro"/>
</dbReference>
<gene>
    <name evidence="2" type="ORF">A9R00_12705</name>
</gene>
<dbReference type="InterPro" id="IPR035919">
    <property type="entry name" value="EAL_sf"/>
</dbReference>
<dbReference type="InterPro" id="IPR050706">
    <property type="entry name" value="Cyclic-di-GMP_PDE-like"/>
</dbReference>
<accession>A0A1Y5HA40</accession>
<evidence type="ECO:0000259" key="1">
    <source>
        <dbReference type="PROSITE" id="PS50883"/>
    </source>
</evidence>
<comment type="caution">
    <text evidence="2">The sequence shown here is derived from an EMBL/GenBank/DDBJ whole genome shotgun (WGS) entry which is preliminary data.</text>
</comment>
<dbReference type="Gene3D" id="3.20.20.450">
    <property type="entry name" value="EAL domain"/>
    <property type="match status" value="1"/>
</dbReference>
<dbReference type="PANTHER" id="PTHR33121:SF70">
    <property type="entry name" value="SIGNALING PROTEIN YKOW"/>
    <property type="match status" value="1"/>
</dbReference>
<feature type="domain" description="EAL" evidence="1">
    <location>
        <begin position="314"/>
        <end position="546"/>
    </location>
</feature>
<evidence type="ECO:0000313" key="3">
    <source>
        <dbReference type="Proteomes" id="UP000227088"/>
    </source>
</evidence>
<dbReference type="CDD" id="cd01948">
    <property type="entry name" value="EAL"/>
    <property type="match status" value="1"/>
</dbReference>